<protein>
    <submittedName>
        <fullName evidence="1">Uncharacterized protein</fullName>
    </submittedName>
</protein>
<dbReference type="AlphaFoldDB" id="A0AAD3M6I8"/>
<reference evidence="1" key="1">
    <citation type="submission" date="2022-08" db="EMBL/GenBank/DDBJ databases">
        <title>Genome sequencing of akame (Lates japonicus).</title>
        <authorList>
            <person name="Hashiguchi Y."/>
            <person name="Takahashi H."/>
        </authorList>
    </citation>
    <scope>NUCLEOTIDE SEQUENCE</scope>
    <source>
        <strain evidence="1">Kochi</strain>
    </source>
</reference>
<name>A0AAD3M6I8_LATJO</name>
<dbReference type="EMBL" id="BRZM01000006">
    <property type="protein sequence ID" value="GLD48553.1"/>
    <property type="molecule type" value="Genomic_DNA"/>
</dbReference>
<comment type="caution">
    <text evidence="1">The sequence shown here is derived from an EMBL/GenBank/DDBJ whole genome shotgun (WGS) entry which is preliminary data.</text>
</comment>
<evidence type="ECO:0000313" key="2">
    <source>
        <dbReference type="Proteomes" id="UP001279410"/>
    </source>
</evidence>
<dbReference type="Proteomes" id="UP001279410">
    <property type="component" value="Unassembled WGS sequence"/>
</dbReference>
<accession>A0AAD3M6I8</accession>
<organism evidence="1 2">
    <name type="scientific">Lates japonicus</name>
    <name type="common">Japanese lates</name>
    <dbReference type="NCBI Taxonomy" id="270547"/>
    <lineage>
        <taxon>Eukaryota</taxon>
        <taxon>Metazoa</taxon>
        <taxon>Chordata</taxon>
        <taxon>Craniata</taxon>
        <taxon>Vertebrata</taxon>
        <taxon>Euteleostomi</taxon>
        <taxon>Actinopterygii</taxon>
        <taxon>Neopterygii</taxon>
        <taxon>Teleostei</taxon>
        <taxon>Neoteleostei</taxon>
        <taxon>Acanthomorphata</taxon>
        <taxon>Carangaria</taxon>
        <taxon>Carangaria incertae sedis</taxon>
        <taxon>Centropomidae</taxon>
        <taxon>Lates</taxon>
    </lineage>
</organism>
<keyword evidence="2" id="KW-1185">Reference proteome</keyword>
<evidence type="ECO:0000313" key="1">
    <source>
        <dbReference type="EMBL" id="GLD48553.1"/>
    </source>
</evidence>
<gene>
    <name evidence="1" type="ORF">AKAME5_000251100</name>
</gene>
<proteinExistence type="predicted"/>
<sequence length="115" mass="13510">MAGSGVALRLHEFRESQDSREPHGQITFRHKRRVWAETYMDVGRVHVVHSKDCGGRSRSLHESLNHRCENYQQSFNIWTLRALIVLRHSPAILERRPPQTAYQKEFGIQSFLFPQ</sequence>